<gene>
    <name evidence="5" type="ORF">KW502_13810</name>
</gene>
<dbReference type="EC" id="2.4.-.-" evidence="5"/>
<dbReference type="CDD" id="cd06423">
    <property type="entry name" value="CESA_like"/>
    <property type="match status" value="1"/>
</dbReference>
<name>A0ABS6W4U5_9FLAO</name>
<dbReference type="Proteomes" id="UP000719267">
    <property type="component" value="Unassembled WGS sequence"/>
</dbReference>
<feature type="transmembrane region" description="Helical" evidence="4">
    <location>
        <begin position="421"/>
        <end position="444"/>
    </location>
</feature>
<comment type="similarity">
    <text evidence="1">Belongs to the glycosyltransferase 2 family.</text>
</comment>
<feature type="transmembrane region" description="Helical" evidence="4">
    <location>
        <begin position="346"/>
        <end position="379"/>
    </location>
</feature>
<dbReference type="PANTHER" id="PTHR43630">
    <property type="entry name" value="POLY-BETA-1,6-N-ACETYL-D-GLUCOSAMINE SYNTHASE"/>
    <property type="match status" value="1"/>
</dbReference>
<feature type="transmembrane region" description="Helical" evidence="4">
    <location>
        <begin position="12"/>
        <end position="34"/>
    </location>
</feature>
<evidence type="ECO:0000313" key="5">
    <source>
        <dbReference type="EMBL" id="MBW2962865.1"/>
    </source>
</evidence>
<feature type="transmembrane region" description="Helical" evidence="4">
    <location>
        <begin position="385"/>
        <end position="409"/>
    </location>
</feature>
<keyword evidence="4" id="KW-0812">Transmembrane</keyword>
<evidence type="ECO:0000256" key="4">
    <source>
        <dbReference type="SAM" id="Phobius"/>
    </source>
</evidence>
<reference evidence="5 6" key="1">
    <citation type="submission" date="2021-07" db="EMBL/GenBank/DDBJ databases">
        <title>Mesonia aestuariivivens sp. nov., isolated from a tidal flat.</title>
        <authorList>
            <person name="Kim Y.-O."/>
            <person name="Yoon J.-H."/>
        </authorList>
    </citation>
    <scope>NUCLEOTIDE SEQUENCE [LARGE SCALE GENOMIC DNA]</scope>
    <source>
        <strain evidence="5 6">JHPTF-M18</strain>
    </source>
</reference>
<keyword evidence="6" id="KW-1185">Reference proteome</keyword>
<dbReference type="GO" id="GO:0016757">
    <property type="term" value="F:glycosyltransferase activity"/>
    <property type="evidence" value="ECO:0007669"/>
    <property type="project" value="UniProtKB-KW"/>
</dbReference>
<dbReference type="PANTHER" id="PTHR43630:SF1">
    <property type="entry name" value="POLY-BETA-1,6-N-ACETYL-D-GLUCOSAMINE SYNTHASE"/>
    <property type="match status" value="1"/>
</dbReference>
<accession>A0ABS6W4U5</accession>
<evidence type="ECO:0000256" key="3">
    <source>
        <dbReference type="ARBA" id="ARBA00022679"/>
    </source>
</evidence>
<keyword evidence="4" id="KW-0472">Membrane</keyword>
<keyword evidence="3 5" id="KW-0808">Transferase</keyword>
<proteinExistence type="inferred from homology"/>
<sequence>MTAEIIFEYFIFFYGSLLIASYLMLAIFSMITIIKYKNYNSNLDDETLYTSDITPGISIVAPAYNEEKIISTNVHSLLALDYPLFEVVIINDGSKDKTLDILINEFSLVEVPYAYVEKIKTKPVKRIFKSTNPLYEQLTVVDKENGGTKADASNAGINASVFPYYLCTDVDCILARNTLLKMIKPVLINKKKVIAVGATMRMVNSCEVKKGILIRVKPPKALIPRFQELEYIRAYLLSKMGWSLINCVPNVSGGLGLFDKEVAIRAGGYDGKSHAEDMDLITRMISYMINNKQKYVVDYIPLSCCWTEGPPNLNILARQRVRWSAGLLQLFTVHRKILFNPKYKRIGLVVFPYAFIFEFLAPLVELGGIISIIYLLFFGKINWDFALIIFLFSYCFTVMISTLVVIWDNITFKYYRNFTEVLKLILVAFLEPILYHPLITFFGIRGYLKFLFSKELKWGTMTRKGAHSN</sequence>
<dbReference type="EMBL" id="JAHWDF010000019">
    <property type="protein sequence ID" value="MBW2962865.1"/>
    <property type="molecule type" value="Genomic_DNA"/>
</dbReference>
<keyword evidence="2 5" id="KW-0328">Glycosyltransferase</keyword>
<protein>
    <submittedName>
        <fullName evidence="5">Glycosyltransferase</fullName>
        <ecNumber evidence="5">2.4.-.-</ecNumber>
    </submittedName>
</protein>
<evidence type="ECO:0000313" key="6">
    <source>
        <dbReference type="Proteomes" id="UP000719267"/>
    </source>
</evidence>
<dbReference type="Pfam" id="PF13641">
    <property type="entry name" value="Glyco_tranf_2_3"/>
    <property type="match status" value="1"/>
</dbReference>
<evidence type="ECO:0000256" key="1">
    <source>
        <dbReference type="ARBA" id="ARBA00006739"/>
    </source>
</evidence>
<dbReference type="RefSeq" id="WP_219041149.1">
    <property type="nucleotide sequence ID" value="NZ_JAHWDF010000019.1"/>
</dbReference>
<keyword evidence="4" id="KW-1133">Transmembrane helix</keyword>
<comment type="caution">
    <text evidence="5">The sequence shown here is derived from an EMBL/GenBank/DDBJ whole genome shotgun (WGS) entry which is preliminary data.</text>
</comment>
<organism evidence="5 6">
    <name type="scientific">Mesonia aestuariivivens</name>
    <dbReference type="NCBI Taxonomy" id="2796128"/>
    <lineage>
        <taxon>Bacteria</taxon>
        <taxon>Pseudomonadati</taxon>
        <taxon>Bacteroidota</taxon>
        <taxon>Flavobacteriia</taxon>
        <taxon>Flavobacteriales</taxon>
        <taxon>Flavobacteriaceae</taxon>
        <taxon>Mesonia</taxon>
    </lineage>
</organism>
<evidence type="ECO:0000256" key="2">
    <source>
        <dbReference type="ARBA" id="ARBA00022676"/>
    </source>
</evidence>